<comment type="catalytic activity">
    <reaction evidence="1">
        <text>inosine + phosphate = alpha-D-ribose 1-phosphate + hypoxanthine</text>
        <dbReference type="Rhea" id="RHEA:27646"/>
        <dbReference type="ChEBI" id="CHEBI:17368"/>
        <dbReference type="ChEBI" id="CHEBI:17596"/>
        <dbReference type="ChEBI" id="CHEBI:43474"/>
        <dbReference type="ChEBI" id="CHEBI:57720"/>
        <dbReference type="EC" id="2.4.2.1"/>
    </reaction>
    <physiologicalReaction direction="left-to-right" evidence="1">
        <dbReference type="Rhea" id="RHEA:27647"/>
    </physiologicalReaction>
</comment>
<protein>
    <submittedName>
        <fullName evidence="11">Laccase domain-containing protein</fullName>
    </submittedName>
</protein>
<evidence type="ECO:0000313" key="12">
    <source>
        <dbReference type="Proteomes" id="UP000546970"/>
    </source>
</evidence>
<evidence type="ECO:0000256" key="5">
    <source>
        <dbReference type="ARBA" id="ARBA00022723"/>
    </source>
</evidence>
<dbReference type="EMBL" id="JABBCP010000002">
    <property type="protein sequence ID" value="NMF55799.1"/>
    <property type="molecule type" value="Genomic_DNA"/>
</dbReference>
<reference evidence="11 12" key="1">
    <citation type="submission" date="2020-04" db="EMBL/GenBank/DDBJ databases">
        <title>Collinsella sp. KGMB02528 nov., an anaerobic actinobacterium isolated from human feces.</title>
        <authorList>
            <person name="Han K.-I."/>
            <person name="Eom M.K."/>
            <person name="Kim J.-S."/>
            <person name="Lee K.C."/>
            <person name="Suh M.K."/>
            <person name="Park S.-H."/>
            <person name="Lee J.H."/>
            <person name="Kang S.W."/>
            <person name="Park J.-E."/>
            <person name="Oh B.S."/>
            <person name="Yu S.Y."/>
            <person name="Choi S.-H."/>
            <person name="Lee D.H."/>
            <person name="Yoon H."/>
            <person name="Kim B.-Y."/>
            <person name="Lee J.H."/>
            <person name="Lee J.-S."/>
        </authorList>
    </citation>
    <scope>NUCLEOTIDE SEQUENCE [LARGE SCALE GENOMIC DNA]</scope>
    <source>
        <strain evidence="11 12">KGMB02528</strain>
    </source>
</reference>
<evidence type="ECO:0000256" key="9">
    <source>
        <dbReference type="ARBA" id="ARBA00048968"/>
    </source>
</evidence>
<comment type="catalytic activity">
    <reaction evidence="9">
        <text>adenosine + phosphate = alpha-D-ribose 1-phosphate + adenine</text>
        <dbReference type="Rhea" id="RHEA:27642"/>
        <dbReference type="ChEBI" id="CHEBI:16335"/>
        <dbReference type="ChEBI" id="CHEBI:16708"/>
        <dbReference type="ChEBI" id="CHEBI:43474"/>
        <dbReference type="ChEBI" id="CHEBI:57720"/>
        <dbReference type="EC" id="2.4.2.1"/>
    </reaction>
    <physiologicalReaction direction="left-to-right" evidence="9">
        <dbReference type="Rhea" id="RHEA:27643"/>
    </physiologicalReaction>
</comment>
<comment type="similarity">
    <text evidence="3">Belongs to the purine nucleoside phosphorylase YfiH/LACC1 family.</text>
</comment>
<proteinExistence type="inferred from homology"/>
<gene>
    <name evidence="11" type="ORF">HF320_05605</name>
</gene>
<dbReference type="AlphaFoldDB" id="A0A7X9UC66"/>
<keyword evidence="6" id="KW-0378">Hydrolase</keyword>
<keyword evidence="7" id="KW-0862">Zinc</keyword>
<dbReference type="RefSeq" id="WP_169277401.1">
    <property type="nucleotide sequence ID" value="NZ_JABBCP010000002.1"/>
</dbReference>
<dbReference type="InterPro" id="IPR003730">
    <property type="entry name" value="Cu_polyphenol_OxRdtase"/>
</dbReference>
<dbReference type="CDD" id="cd16833">
    <property type="entry name" value="YfiH"/>
    <property type="match status" value="1"/>
</dbReference>
<dbReference type="InterPro" id="IPR011324">
    <property type="entry name" value="Cytotoxic_necrot_fac-like_cat"/>
</dbReference>
<organism evidence="11 12">
    <name type="scientific">Collinsella acetigenes</name>
    <dbReference type="NCBI Taxonomy" id="2713419"/>
    <lineage>
        <taxon>Bacteria</taxon>
        <taxon>Bacillati</taxon>
        <taxon>Actinomycetota</taxon>
        <taxon>Coriobacteriia</taxon>
        <taxon>Coriobacteriales</taxon>
        <taxon>Coriobacteriaceae</taxon>
        <taxon>Collinsella</taxon>
    </lineage>
</organism>
<evidence type="ECO:0000256" key="1">
    <source>
        <dbReference type="ARBA" id="ARBA00000553"/>
    </source>
</evidence>
<keyword evidence="12" id="KW-1185">Reference proteome</keyword>
<dbReference type="GO" id="GO:0017061">
    <property type="term" value="F:S-methyl-5-thioadenosine phosphorylase activity"/>
    <property type="evidence" value="ECO:0007669"/>
    <property type="project" value="UniProtKB-EC"/>
</dbReference>
<evidence type="ECO:0000256" key="6">
    <source>
        <dbReference type="ARBA" id="ARBA00022801"/>
    </source>
</evidence>
<comment type="catalytic activity">
    <reaction evidence="8">
        <text>adenosine + H2O + H(+) = inosine + NH4(+)</text>
        <dbReference type="Rhea" id="RHEA:24408"/>
        <dbReference type="ChEBI" id="CHEBI:15377"/>
        <dbReference type="ChEBI" id="CHEBI:15378"/>
        <dbReference type="ChEBI" id="CHEBI:16335"/>
        <dbReference type="ChEBI" id="CHEBI:17596"/>
        <dbReference type="ChEBI" id="CHEBI:28938"/>
        <dbReference type="EC" id="3.5.4.4"/>
    </reaction>
    <physiologicalReaction direction="left-to-right" evidence="8">
        <dbReference type="Rhea" id="RHEA:24409"/>
    </physiologicalReaction>
</comment>
<accession>A0A7X9UC66</accession>
<comment type="catalytic activity">
    <reaction evidence="10">
        <text>S-methyl-5'-thioadenosine + phosphate = 5-(methylsulfanyl)-alpha-D-ribose 1-phosphate + adenine</text>
        <dbReference type="Rhea" id="RHEA:11852"/>
        <dbReference type="ChEBI" id="CHEBI:16708"/>
        <dbReference type="ChEBI" id="CHEBI:17509"/>
        <dbReference type="ChEBI" id="CHEBI:43474"/>
        <dbReference type="ChEBI" id="CHEBI:58533"/>
        <dbReference type="EC" id="2.4.2.28"/>
    </reaction>
    <physiologicalReaction direction="left-to-right" evidence="10">
        <dbReference type="Rhea" id="RHEA:11853"/>
    </physiologicalReaction>
</comment>
<evidence type="ECO:0000313" key="11">
    <source>
        <dbReference type="EMBL" id="NMF55799.1"/>
    </source>
</evidence>
<evidence type="ECO:0000256" key="4">
    <source>
        <dbReference type="ARBA" id="ARBA00022679"/>
    </source>
</evidence>
<evidence type="ECO:0000256" key="10">
    <source>
        <dbReference type="ARBA" id="ARBA00049893"/>
    </source>
</evidence>
<name>A0A7X9UC66_9ACTN</name>
<dbReference type="Gene3D" id="3.60.140.10">
    <property type="entry name" value="CNF1/YfiH-like putative cysteine hydrolases"/>
    <property type="match status" value="1"/>
</dbReference>
<dbReference type="PANTHER" id="PTHR30616:SF2">
    <property type="entry name" value="PURINE NUCLEOSIDE PHOSPHORYLASE LACC1"/>
    <property type="match status" value="1"/>
</dbReference>
<comment type="function">
    <text evidence="2">Purine nucleoside enzyme that catalyzes the phosphorolysis of adenosine and inosine nucleosides, yielding D-ribose 1-phosphate and the respective free bases, adenine and hypoxanthine. Also catalyzes the phosphorolysis of S-methyl-5'-thioadenosine into adenine and S-methyl-5-thio-alpha-D-ribose 1-phosphate. Also has adenosine deaminase activity.</text>
</comment>
<dbReference type="Pfam" id="PF02578">
    <property type="entry name" value="Cu-oxidase_4"/>
    <property type="match status" value="1"/>
</dbReference>
<evidence type="ECO:0000256" key="7">
    <source>
        <dbReference type="ARBA" id="ARBA00022833"/>
    </source>
</evidence>
<sequence length="267" mass="28420">MACGQPIKLERLTNNGVTVVGGEEYGIAFGFTERTGGVSASPYASLNLGTHVGDDPLAVAENRRRALAALGGEAYLDCLLVPNQVHGDNVVVVDSADASVLDSVRARIAKGADAIVCTQAQVPVMLCFADCVPVILTCPGGFAVVHSGWRGTYARIAASAARVLSGATCMPIEQVHAYIGPHILGDEYEVSSDLLHTFALQFDSIKESASRKLDLVRAIEQSLVEVGVPLCGIHDTRLSTMSLNERFYSYRKEQGMCGRHAALALMR</sequence>
<keyword evidence="5" id="KW-0479">Metal-binding</keyword>
<evidence type="ECO:0000256" key="2">
    <source>
        <dbReference type="ARBA" id="ARBA00003215"/>
    </source>
</evidence>
<dbReference type="GO" id="GO:0005507">
    <property type="term" value="F:copper ion binding"/>
    <property type="evidence" value="ECO:0007669"/>
    <property type="project" value="TreeGrafter"/>
</dbReference>
<dbReference type="PANTHER" id="PTHR30616">
    <property type="entry name" value="UNCHARACTERIZED PROTEIN YFIH"/>
    <property type="match status" value="1"/>
</dbReference>
<dbReference type="GO" id="GO:0016787">
    <property type="term" value="F:hydrolase activity"/>
    <property type="evidence" value="ECO:0007669"/>
    <property type="project" value="UniProtKB-KW"/>
</dbReference>
<dbReference type="InterPro" id="IPR038371">
    <property type="entry name" value="Cu_polyphenol_OxRdtase_sf"/>
</dbReference>
<comment type="caution">
    <text evidence="11">The sequence shown here is derived from an EMBL/GenBank/DDBJ whole genome shotgun (WGS) entry which is preliminary data.</text>
</comment>
<keyword evidence="4" id="KW-0808">Transferase</keyword>
<dbReference type="SUPFAM" id="SSF64438">
    <property type="entry name" value="CNF1/YfiH-like putative cysteine hydrolases"/>
    <property type="match status" value="1"/>
</dbReference>
<evidence type="ECO:0000256" key="8">
    <source>
        <dbReference type="ARBA" id="ARBA00047989"/>
    </source>
</evidence>
<evidence type="ECO:0000256" key="3">
    <source>
        <dbReference type="ARBA" id="ARBA00007353"/>
    </source>
</evidence>
<dbReference type="Proteomes" id="UP000546970">
    <property type="component" value="Unassembled WGS sequence"/>
</dbReference>